<dbReference type="Proteomes" id="UP000219068">
    <property type="component" value="Unassembled WGS sequence"/>
</dbReference>
<dbReference type="Pfam" id="PF01368">
    <property type="entry name" value="DHH"/>
    <property type="match status" value="1"/>
</dbReference>
<dbReference type="AlphaFoldDB" id="A0A285TTT6"/>
<dbReference type="InterPro" id="IPR001667">
    <property type="entry name" value="DDH_dom"/>
</dbReference>
<gene>
    <name evidence="9" type="ORF">SAMN05428964_105396</name>
</gene>
<dbReference type="InterPro" id="IPR041122">
    <property type="entry name" value="RecJ_OB"/>
</dbReference>
<keyword evidence="4" id="KW-0378">Hydrolase</keyword>
<evidence type="ECO:0000256" key="4">
    <source>
        <dbReference type="ARBA" id="ARBA00022801"/>
    </source>
</evidence>
<evidence type="ECO:0000259" key="6">
    <source>
        <dbReference type="Pfam" id="PF01368"/>
    </source>
</evidence>
<evidence type="ECO:0000313" key="9">
    <source>
        <dbReference type="EMBL" id="SOC27386.1"/>
    </source>
</evidence>
<dbReference type="EMBL" id="OBMM01000005">
    <property type="protein sequence ID" value="SOC27386.1"/>
    <property type="molecule type" value="Genomic_DNA"/>
</dbReference>
<evidence type="ECO:0000259" key="7">
    <source>
        <dbReference type="Pfam" id="PF02272"/>
    </source>
</evidence>
<dbReference type="InterPro" id="IPR038763">
    <property type="entry name" value="DHH_sf"/>
</dbReference>
<evidence type="ECO:0000259" key="8">
    <source>
        <dbReference type="Pfam" id="PF17768"/>
    </source>
</evidence>
<dbReference type="Gene3D" id="3.10.310.30">
    <property type="match status" value="1"/>
</dbReference>
<dbReference type="GO" id="GO:0004527">
    <property type="term" value="F:exonuclease activity"/>
    <property type="evidence" value="ECO:0007669"/>
    <property type="project" value="UniProtKB-KW"/>
</dbReference>
<feature type="domain" description="DHHA1" evidence="7">
    <location>
        <begin position="364"/>
        <end position="454"/>
    </location>
</feature>
<comment type="similarity">
    <text evidence="1">Belongs to the RecJ family.</text>
</comment>
<reference evidence="9 10" key="1">
    <citation type="submission" date="2017-08" db="EMBL/GenBank/DDBJ databases">
        <authorList>
            <person name="de Groot N.N."/>
        </authorList>
    </citation>
    <scope>NUCLEOTIDE SEQUENCE [LARGE SCALE GENOMIC DNA]</scope>
    <source>
        <strain evidence="9 10">USBA 78</strain>
    </source>
</reference>
<evidence type="ECO:0000256" key="1">
    <source>
        <dbReference type="ARBA" id="ARBA00005915"/>
    </source>
</evidence>
<feature type="domain" description="DDH" evidence="6">
    <location>
        <begin position="89"/>
        <end position="249"/>
    </location>
</feature>
<name>A0A285TTT6_9PROT</name>
<dbReference type="Gene3D" id="3.90.1640.30">
    <property type="match status" value="1"/>
</dbReference>
<evidence type="ECO:0000256" key="5">
    <source>
        <dbReference type="ARBA" id="ARBA00022839"/>
    </source>
</evidence>
<proteinExistence type="inferred from homology"/>
<evidence type="ECO:0000256" key="2">
    <source>
        <dbReference type="ARBA" id="ARBA00019841"/>
    </source>
</evidence>
<keyword evidence="3" id="KW-0540">Nuclease</keyword>
<feature type="domain" description="RecJ OB" evidence="8">
    <location>
        <begin position="464"/>
        <end position="571"/>
    </location>
</feature>
<accession>A0A285TTT6</accession>
<dbReference type="PANTHER" id="PTHR30255:SF2">
    <property type="entry name" value="SINGLE-STRANDED-DNA-SPECIFIC EXONUCLEASE RECJ"/>
    <property type="match status" value="1"/>
</dbReference>
<evidence type="ECO:0000313" key="10">
    <source>
        <dbReference type="Proteomes" id="UP000219068"/>
    </source>
</evidence>
<dbReference type="Pfam" id="PF02272">
    <property type="entry name" value="DHHA1"/>
    <property type="match status" value="1"/>
</dbReference>
<dbReference type="InterPro" id="IPR051673">
    <property type="entry name" value="SSDNA_exonuclease_RecJ"/>
</dbReference>
<keyword evidence="5 9" id="KW-0269">Exonuclease</keyword>
<dbReference type="SUPFAM" id="SSF64182">
    <property type="entry name" value="DHH phosphoesterases"/>
    <property type="match status" value="1"/>
</dbReference>
<protein>
    <recommendedName>
        <fullName evidence="2">Single-stranded-DNA-specific exonuclease RecJ</fullName>
    </recommendedName>
</protein>
<evidence type="ECO:0000256" key="3">
    <source>
        <dbReference type="ARBA" id="ARBA00022722"/>
    </source>
</evidence>
<organism evidence="9 10">
    <name type="scientific">Thalassospira xiamenensis</name>
    <dbReference type="NCBI Taxonomy" id="220697"/>
    <lineage>
        <taxon>Bacteria</taxon>
        <taxon>Pseudomonadati</taxon>
        <taxon>Pseudomonadota</taxon>
        <taxon>Alphaproteobacteria</taxon>
        <taxon>Rhodospirillales</taxon>
        <taxon>Thalassospiraceae</taxon>
        <taxon>Thalassospira</taxon>
    </lineage>
</organism>
<sequence>MSVFCAPVSARGRKWQVRSPANVPINSYSLPSGALVHPSVVDIVARRGFTDMSAYFEPSLRNLMPNPSSMTGMDEATKLFCEAVSSGRRIAILGDYDVDGATSTATLLRYLRLIGTTDAIFHIPQRLTEGYGPNIPAVESLYEQGARLLMIVDSGTTAFGPIERAVELGMNVIVLDHHEPPPDGILPPAVIVNPKRTEDDGSLSYLCTAGLAMMFLVSVNRYLRAENFFDERGVNEPALQNLMGLTALGTVADLVPLIGLNRAFVTLGLSRMSSIPGIQALSDARQETEFSEKTCGFVFGPCINAGGRISDTRQGSLLLSTDDLDEAKTIAERLVALNNERKDMQTAMTDACIDSLSKTELSDVIVVHNEEWHPGVVGLVASRILDQFDRSAVVIGAGGKGSGRAVGGFNIGQAFMSAVEKGFLIKGGGHAAAGGLTLQPGMLEAFSHHMNEAAEGCERPPATVDVAWSIRDLSLDVVEGFEYMAPFGMGNEKPRIAVVDGIIQGIRILKEAHISGFLVLPDGSARVKFILFYAVRTPLGDAICNAEGNFADMMGQLSLNTYNGVTSVQLVPTDVMIGGKATASY</sequence>
<dbReference type="PANTHER" id="PTHR30255">
    <property type="entry name" value="SINGLE-STRANDED-DNA-SPECIFIC EXONUCLEASE RECJ"/>
    <property type="match status" value="1"/>
</dbReference>
<dbReference type="InterPro" id="IPR003156">
    <property type="entry name" value="DHHA1_dom"/>
</dbReference>
<dbReference type="GO" id="GO:0003676">
    <property type="term" value="F:nucleic acid binding"/>
    <property type="evidence" value="ECO:0007669"/>
    <property type="project" value="InterPro"/>
</dbReference>
<dbReference type="Pfam" id="PF17768">
    <property type="entry name" value="RecJ_OB"/>
    <property type="match status" value="1"/>
</dbReference>